<gene>
    <name evidence="1" type="ORF">NIES46_39550</name>
</gene>
<keyword evidence="2" id="KW-1185">Reference proteome</keyword>
<dbReference type="EMBL" id="BIMW01000152">
    <property type="protein sequence ID" value="GCE95889.1"/>
    <property type="molecule type" value="Genomic_DNA"/>
</dbReference>
<accession>A0A5M3TEB1</accession>
<dbReference type="GeneID" id="301684731"/>
<name>A0A5M3TEB1_LIMPL</name>
<evidence type="ECO:0000313" key="1">
    <source>
        <dbReference type="EMBL" id="GCE95889.1"/>
    </source>
</evidence>
<dbReference type="RefSeq" id="WP_006617693.1">
    <property type="nucleotide sequence ID" value="NZ_BIMW01000152.1"/>
</dbReference>
<evidence type="ECO:0008006" key="3">
    <source>
        <dbReference type="Google" id="ProtNLM"/>
    </source>
</evidence>
<dbReference type="Proteomes" id="UP000326169">
    <property type="component" value="Unassembled WGS sequence"/>
</dbReference>
<protein>
    <recommendedName>
        <fullName evidence="3">Restriction endonuclease subunit R</fullName>
    </recommendedName>
</protein>
<reference evidence="1 2" key="1">
    <citation type="journal article" date="2019" name="J Genomics">
        <title>The Draft Genome of a Hydrogen-producing Cyanobacterium, Arthrospira platensis NIES-46.</title>
        <authorList>
            <person name="Suzuki S."/>
            <person name="Yamaguchi H."/>
            <person name="Kawachi M."/>
        </authorList>
    </citation>
    <scope>NUCLEOTIDE SEQUENCE [LARGE SCALE GENOMIC DNA]</scope>
    <source>
        <strain evidence="1 2">NIES-46</strain>
    </source>
</reference>
<organism evidence="1 2">
    <name type="scientific">Limnospira platensis NIES-46</name>
    <dbReference type="NCBI Taxonomy" id="1236695"/>
    <lineage>
        <taxon>Bacteria</taxon>
        <taxon>Bacillati</taxon>
        <taxon>Cyanobacteriota</taxon>
        <taxon>Cyanophyceae</taxon>
        <taxon>Oscillatoriophycideae</taxon>
        <taxon>Oscillatoriales</taxon>
        <taxon>Sirenicapillariaceae</taxon>
        <taxon>Limnospira</taxon>
    </lineage>
</organism>
<proteinExistence type="predicted"/>
<evidence type="ECO:0000313" key="2">
    <source>
        <dbReference type="Proteomes" id="UP000326169"/>
    </source>
</evidence>
<comment type="caution">
    <text evidence="1">The sequence shown here is derived from an EMBL/GenBank/DDBJ whole genome shotgun (WGS) entry which is preliminary data.</text>
</comment>
<sequence>MVQVLAPKDITLEQLETHFQLECVEDDNFFWEWRIDLPELNDWEVQLLEEIKAGYSNLIKQPPLLEKPINLTVVSPLLFIGRFYQSPFNIRAEKSVEISAISEDSELIVKGNIDTLVLKNQVWVMVIESKQAKLSVEAGLAQILAYMLANPNSHQPSFGLITNGGSFLFLKLIQTEHPQYATSDLFGINNRQNNLSDVLKVLKKLIQISLASDT</sequence>